<proteinExistence type="predicted"/>
<protein>
    <submittedName>
        <fullName evidence="1">Uncharacterized protein</fullName>
    </submittedName>
</protein>
<organism evidence="1">
    <name type="scientific">Pseudoalteromonas sp. SD03</name>
    <dbReference type="NCBI Taxonomy" id="3231719"/>
    <lineage>
        <taxon>Bacteria</taxon>
        <taxon>Pseudomonadati</taxon>
        <taxon>Pseudomonadota</taxon>
        <taxon>Gammaproteobacteria</taxon>
        <taxon>Alteromonadales</taxon>
        <taxon>Pseudoalteromonadaceae</taxon>
        <taxon>Pseudoalteromonas</taxon>
    </lineage>
</organism>
<reference evidence="1" key="1">
    <citation type="submission" date="2024-07" db="EMBL/GenBank/DDBJ databases">
        <authorList>
            <person name="Jiang Y."/>
            <person name="Qin Q."/>
        </authorList>
    </citation>
    <scope>NUCLEOTIDE SEQUENCE</scope>
    <source>
        <strain evidence="1">SD03</strain>
    </source>
</reference>
<dbReference type="AlphaFoldDB" id="A0AB39ATL7"/>
<gene>
    <name evidence="1" type="ORF">ABZP26_05745</name>
</gene>
<accession>A0AB39ATL7</accession>
<evidence type="ECO:0000313" key="1">
    <source>
        <dbReference type="EMBL" id="XDH88691.1"/>
    </source>
</evidence>
<name>A0AB39ATL7_9GAMM</name>
<dbReference type="EMBL" id="CP162514">
    <property type="protein sequence ID" value="XDH88691.1"/>
    <property type="molecule type" value="Genomic_DNA"/>
</dbReference>
<dbReference type="RefSeq" id="WP_368485455.1">
    <property type="nucleotide sequence ID" value="NZ_CP162514.1"/>
</dbReference>
<sequence length="251" mass="28081">MQPETKHNSATRCGDILRKARQQKDDVKTVEAWRIVLGDSSDMESFEVIRLVELLRSELKATARKLSKAGVPQNIYKPHFTKAYQATAVESVNAGWKSFKQHITNELLVCLDFSAFIIPENEAEFDQSHIDTIAELVADLRESLEISELDSELEHFVLEQISLLERGLHDLQIRGSKAVQKCYVDGLGEILENAEVIRENSSEPVVGKIKIAWGHVQSATEKAAKLNKSADTWGKIIEKGATVVDQLSKLT</sequence>